<keyword evidence="8" id="KW-1185">Reference proteome</keyword>
<keyword evidence="4 6" id="KW-1133">Transmembrane helix</keyword>
<evidence type="ECO:0000256" key="5">
    <source>
        <dbReference type="ARBA" id="ARBA00023136"/>
    </source>
</evidence>
<keyword evidence="3 6" id="KW-0812">Transmembrane</keyword>
<evidence type="ECO:0000256" key="6">
    <source>
        <dbReference type="SAM" id="Phobius"/>
    </source>
</evidence>
<keyword evidence="5 6" id="KW-0472">Membrane</keyword>
<feature type="transmembrane region" description="Helical" evidence="6">
    <location>
        <begin position="7"/>
        <end position="27"/>
    </location>
</feature>
<dbReference type="InterPro" id="IPR012506">
    <property type="entry name" value="TMEM86B-like"/>
</dbReference>
<evidence type="ECO:0000256" key="3">
    <source>
        <dbReference type="ARBA" id="ARBA00022692"/>
    </source>
</evidence>
<name>A0A1Y6BZA7_9BACT</name>
<gene>
    <name evidence="7" type="ORF">SAMN06296036_11181</name>
</gene>
<evidence type="ECO:0000256" key="1">
    <source>
        <dbReference type="ARBA" id="ARBA00004141"/>
    </source>
</evidence>
<comment type="subcellular location">
    <subcellularLocation>
        <location evidence="1">Membrane</location>
        <topology evidence="1">Multi-pass membrane protein</topology>
    </subcellularLocation>
</comment>
<feature type="transmembrane region" description="Helical" evidence="6">
    <location>
        <begin position="57"/>
        <end position="76"/>
    </location>
</feature>
<dbReference type="GO" id="GO:0016787">
    <property type="term" value="F:hydrolase activity"/>
    <property type="evidence" value="ECO:0007669"/>
    <property type="project" value="TreeGrafter"/>
</dbReference>
<feature type="transmembrane region" description="Helical" evidence="6">
    <location>
        <begin position="144"/>
        <end position="162"/>
    </location>
</feature>
<evidence type="ECO:0000313" key="8">
    <source>
        <dbReference type="Proteomes" id="UP000192907"/>
    </source>
</evidence>
<dbReference type="Proteomes" id="UP000192907">
    <property type="component" value="Unassembled WGS sequence"/>
</dbReference>
<accession>A0A1Y6BZA7</accession>
<proteinExistence type="inferred from homology"/>
<dbReference type="PANTHER" id="PTHR31885">
    <property type="entry name" value="GH04784P"/>
    <property type="match status" value="1"/>
</dbReference>
<reference evidence="8" key="1">
    <citation type="submission" date="2017-04" db="EMBL/GenBank/DDBJ databases">
        <authorList>
            <person name="Varghese N."/>
            <person name="Submissions S."/>
        </authorList>
    </citation>
    <scope>NUCLEOTIDE SEQUENCE [LARGE SCALE GENOMIC DNA]</scope>
    <source>
        <strain evidence="8">RKEM611</strain>
    </source>
</reference>
<dbReference type="GO" id="GO:0016020">
    <property type="term" value="C:membrane"/>
    <property type="evidence" value="ECO:0007669"/>
    <property type="project" value="UniProtKB-SubCell"/>
</dbReference>
<protein>
    <submittedName>
        <fullName evidence="7">Uncharacterized membrane protein YhhN</fullName>
    </submittedName>
</protein>
<feature type="transmembrane region" description="Helical" evidence="6">
    <location>
        <begin position="200"/>
        <end position="219"/>
    </location>
</feature>
<dbReference type="PANTHER" id="PTHR31885:SF6">
    <property type="entry name" value="GH04784P"/>
    <property type="match status" value="1"/>
</dbReference>
<dbReference type="AlphaFoldDB" id="A0A1Y6BZA7"/>
<evidence type="ECO:0000256" key="2">
    <source>
        <dbReference type="ARBA" id="ARBA00007375"/>
    </source>
</evidence>
<evidence type="ECO:0000256" key="4">
    <source>
        <dbReference type="ARBA" id="ARBA00022989"/>
    </source>
</evidence>
<feature type="transmembrane region" description="Helical" evidence="6">
    <location>
        <begin position="116"/>
        <end position="138"/>
    </location>
</feature>
<feature type="transmembrane region" description="Helical" evidence="6">
    <location>
        <begin position="82"/>
        <end position="104"/>
    </location>
</feature>
<organism evidence="7 8">
    <name type="scientific">Pseudobacteriovorax antillogorgiicola</name>
    <dbReference type="NCBI Taxonomy" id="1513793"/>
    <lineage>
        <taxon>Bacteria</taxon>
        <taxon>Pseudomonadati</taxon>
        <taxon>Bdellovibrionota</taxon>
        <taxon>Oligoflexia</taxon>
        <taxon>Oligoflexales</taxon>
        <taxon>Pseudobacteriovoracaceae</taxon>
        <taxon>Pseudobacteriovorax</taxon>
    </lineage>
</organism>
<sequence>MAHILSSSIRVFWAATALNLIGNLLGYKELAMMTKPFLLITLAHYTWYALAPQGRLAYAMTIALLFSWLGDIFLLFDNTQVFFILGLLSFACTHILYTAIFLSWGRGKGQQSLGGIVLSTALSLSILMFSILYGNFLWEKTGDFRIPVLGYIILITMMAIAASWRFQKAHQRSFAWALLGSLLFVLSDSSLAYGKFVSPYPLQGFVIMLTYILGQWCIVKGIVAHES</sequence>
<feature type="transmembrane region" description="Helical" evidence="6">
    <location>
        <begin position="174"/>
        <end position="194"/>
    </location>
</feature>
<dbReference type="STRING" id="1513793.SAMN06296036_11181"/>
<dbReference type="EMBL" id="FWZT01000011">
    <property type="protein sequence ID" value="SMF37086.1"/>
    <property type="molecule type" value="Genomic_DNA"/>
</dbReference>
<dbReference type="Pfam" id="PF07947">
    <property type="entry name" value="YhhN"/>
    <property type="match status" value="1"/>
</dbReference>
<evidence type="ECO:0000313" key="7">
    <source>
        <dbReference type="EMBL" id="SMF37086.1"/>
    </source>
</evidence>
<comment type="similarity">
    <text evidence="2">Belongs to the TMEM86 family.</text>
</comment>